<dbReference type="PANTHER" id="PTHR20938">
    <property type="entry name" value="INTEGRATOR COMPLEX SUBUNIT 4"/>
    <property type="match status" value="1"/>
</dbReference>
<gene>
    <name evidence="1" type="primary">ORF113833</name>
</gene>
<dbReference type="EMBL" id="HACG01032275">
    <property type="protein sequence ID" value="CEK79140.1"/>
    <property type="molecule type" value="Transcribed_RNA"/>
</dbReference>
<feature type="non-terminal residue" evidence="1">
    <location>
        <position position="1"/>
    </location>
</feature>
<dbReference type="InterPro" id="IPR016024">
    <property type="entry name" value="ARM-type_fold"/>
</dbReference>
<dbReference type="InterPro" id="IPR011989">
    <property type="entry name" value="ARM-like"/>
</dbReference>
<sequence>KMAAKLKKRALAEFSHVVTEEPQPPIKRLRLVQRSVTPVISLNLSTAGTAQEVLFLLLKLEENIPSDKDGVESMYTELSDHLSVEKDPIVRCKITSLFARLALVPGFNIQILADDLLTRTNIETSHKVLGQLFITMQTVSQIFSPSSPYIQRFMRAAFKNVSNSNHQVRSSCLQLIGCLASCEQQRKDTPASPDWPVSIQEVLTRYISDADPRVRCSAFEAMVSP</sequence>
<protein>
    <submittedName>
        <fullName evidence="1">Uncharacterized protein</fullName>
    </submittedName>
</protein>
<dbReference type="AlphaFoldDB" id="A0A0B7AGU4"/>
<dbReference type="SUPFAM" id="SSF48371">
    <property type="entry name" value="ARM repeat"/>
    <property type="match status" value="1"/>
</dbReference>
<dbReference type="PANTHER" id="PTHR20938:SF0">
    <property type="entry name" value="INTEGRATOR COMPLEX SUBUNIT 4"/>
    <property type="match status" value="1"/>
</dbReference>
<organism evidence="1">
    <name type="scientific">Arion vulgaris</name>
    <dbReference type="NCBI Taxonomy" id="1028688"/>
    <lineage>
        <taxon>Eukaryota</taxon>
        <taxon>Metazoa</taxon>
        <taxon>Spiralia</taxon>
        <taxon>Lophotrochozoa</taxon>
        <taxon>Mollusca</taxon>
        <taxon>Gastropoda</taxon>
        <taxon>Heterobranchia</taxon>
        <taxon>Euthyneura</taxon>
        <taxon>Panpulmonata</taxon>
        <taxon>Eupulmonata</taxon>
        <taxon>Stylommatophora</taxon>
        <taxon>Helicina</taxon>
        <taxon>Arionoidea</taxon>
        <taxon>Arionidae</taxon>
        <taxon>Arion</taxon>
    </lineage>
</organism>
<proteinExistence type="predicted"/>
<reference evidence="1" key="1">
    <citation type="submission" date="2014-12" db="EMBL/GenBank/DDBJ databases">
        <title>Insight into the proteome of Arion vulgaris.</title>
        <authorList>
            <person name="Aradska J."/>
            <person name="Bulat T."/>
            <person name="Smidak R."/>
            <person name="Sarate P."/>
            <person name="Gangsoo J."/>
            <person name="Sialana F."/>
            <person name="Bilban M."/>
            <person name="Lubec G."/>
        </authorList>
    </citation>
    <scope>NUCLEOTIDE SEQUENCE</scope>
    <source>
        <tissue evidence="1">Skin</tissue>
    </source>
</reference>
<accession>A0A0B7AGU4</accession>
<dbReference type="Gene3D" id="1.25.10.10">
    <property type="entry name" value="Leucine-rich Repeat Variant"/>
    <property type="match status" value="1"/>
</dbReference>
<name>A0A0B7AGU4_9EUPU</name>
<feature type="non-terminal residue" evidence="1">
    <location>
        <position position="225"/>
    </location>
</feature>
<evidence type="ECO:0000313" key="1">
    <source>
        <dbReference type="EMBL" id="CEK79140.1"/>
    </source>
</evidence>
<dbReference type="GO" id="GO:0016180">
    <property type="term" value="P:snRNA processing"/>
    <property type="evidence" value="ECO:0007669"/>
    <property type="project" value="TreeGrafter"/>
</dbReference>
<dbReference type="GO" id="GO:0032039">
    <property type="term" value="C:integrator complex"/>
    <property type="evidence" value="ECO:0007669"/>
    <property type="project" value="TreeGrafter"/>
</dbReference>